<sequence length="191" mass="22015">MKYLILALCFGLTLGLEFDRPCRDDVAAKENFSPAFYTGIWFELYNSLEQGFAECIDHHYTRRGLQQVFDVERTGRMDGVMVRETGIVRVAFPEETPMRAIFNGTINRITGEVIPYFYRIYATDYTNYAIVWSCIDLDNNRSREEGQIVGRQTQLTPAVYAKVDALLEEIGLNREDFRFILHTPEACGLVE</sequence>
<evidence type="ECO:0000259" key="2">
    <source>
        <dbReference type="Pfam" id="PF00061"/>
    </source>
</evidence>
<organism evidence="3 4">
    <name type="scientific">Chironomus riparius</name>
    <dbReference type="NCBI Taxonomy" id="315576"/>
    <lineage>
        <taxon>Eukaryota</taxon>
        <taxon>Metazoa</taxon>
        <taxon>Ecdysozoa</taxon>
        <taxon>Arthropoda</taxon>
        <taxon>Hexapoda</taxon>
        <taxon>Insecta</taxon>
        <taxon>Pterygota</taxon>
        <taxon>Neoptera</taxon>
        <taxon>Endopterygota</taxon>
        <taxon>Diptera</taxon>
        <taxon>Nematocera</taxon>
        <taxon>Chironomoidea</taxon>
        <taxon>Chironomidae</taxon>
        <taxon>Chironominae</taxon>
        <taxon>Chironomus</taxon>
    </lineage>
</organism>
<evidence type="ECO:0000313" key="3">
    <source>
        <dbReference type="EMBL" id="CAG9801881.1"/>
    </source>
</evidence>
<dbReference type="PANTHER" id="PTHR10612:SF62">
    <property type="entry name" value="LIPOCALIN_CYTOSOLIC FATTY-ACID BINDING DOMAIN-CONTAINING PROTEIN"/>
    <property type="match status" value="1"/>
</dbReference>
<name>A0A9N9WR40_9DIPT</name>
<feature type="signal peptide" evidence="1">
    <location>
        <begin position="1"/>
        <end position="15"/>
    </location>
</feature>
<dbReference type="Pfam" id="PF00061">
    <property type="entry name" value="Lipocalin"/>
    <property type="match status" value="1"/>
</dbReference>
<feature type="domain" description="Lipocalin/cytosolic fatty-acid binding" evidence="2">
    <location>
        <begin position="119"/>
        <end position="180"/>
    </location>
</feature>
<dbReference type="OrthoDB" id="565904at2759"/>
<dbReference type="InterPro" id="IPR000566">
    <property type="entry name" value="Lipocln_cytosolic_FA-bd_dom"/>
</dbReference>
<keyword evidence="1" id="KW-0732">Signal</keyword>
<dbReference type="InterPro" id="IPR012674">
    <property type="entry name" value="Calycin"/>
</dbReference>
<dbReference type="Proteomes" id="UP001153620">
    <property type="component" value="Chromosome 2"/>
</dbReference>
<dbReference type="AlphaFoldDB" id="A0A9N9WR40"/>
<evidence type="ECO:0000313" key="4">
    <source>
        <dbReference type="Proteomes" id="UP001153620"/>
    </source>
</evidence>
<gene>
    <name evidence="3" type="ORF">CHIRRI_LOCUS4801</name>
</gene>
<reference evidence="3" key="2">
    <citation type="submission" date="2022-10" db="EMBL/GenBank/DDBJ databases">
        <authorList>
            <consortium name="ENA_rothamsted_submissions"/>
            <consortium name="culmorum"/>
            <person name="King R."/>
        </authorList>
    </citation>
    <scope>NUCLEOTIDE SEQUENCE</scope>
</reference>
<dbReference type="GO" id="GO:0006629">
    <property type="term" value="P:lipid metabolic process"/>
    <property type="evidence" value="ECO:0007669"/>
    <property type="project" value="TreeGrafter"/>
</dbReference>
<evidence type="ECO:0000256" key="1">
    <source>
        <dbReference type="SAM" id="SignalP"/>
    </source>
</evidence>
<feature type="chain" id="PRO_5040417774" description="Lipocalin/cytosolic fatty-acid binding domain-containing protein" evidence="1">
    <location>
        <begin position="16"/>
        <end position="191"/>
    </location>
</feature>
<proteinExistence type="predicted"/>
<accession>A0A9N9WR40</accession>
<dbReference type="EMBL" id="OU895878">
    <property type="protein sequence ID" value="CAG9801881.1"/>
    <property type="molecule type" value="Genomic_DNA"/>
</dbReference>
<reference evidence="3" key="1">
    <citation type="submission" date="2022-01" db="EMBL/GenBank/DDBJ databases">
        <authorList>
            <person name="King R."/>
        </authorList>
    </citation>
    <scope>NUCLEOTIDE SEQUENCE</scope>
</reference>
<dbReference type="GO" id="GO:0000302">
    <property type="term" value="P:response to reactive oxygen species"/>
    <property type="evidence" value="ECO:0007669"/>
    <property type="project" value="TreeGrafter"/>
</dbReference>
<keyword evidence="4" id="KW-1185">Reference proteome</keyword>
<protein>
    <recommendedName>
        <fullName evidence="2">Lipocalin/cytosolic fatty-acid binding domain-containing protein</fullName>
    </recommendedName>
</protein>
<dbReference type="GO" id="GO:0005737">
    <property type="term" value="C:cytoplasm"/>
    <property type="evidence" value="ECO:0007669"/>
    <property type="project" value="TreeGrafter"/>
</dbReference>
<dbReference type="Gene3D" id="2.40.128.20">
    <property type="match status" value="1"/>
</dbReference>
<dbReference type="PANTHER" id="PTHR10612">
    <property type="entry name" value="APOLIPOPROTEIN D"/>
    <property type="match status" value="1"/>
</dbReference>
<dbReference type="SUPFAM" id="SSF50814">
    <property type="entry name" value="Lipocalins"/>
    <property type="match status" value="1"/>
</dbReference>